<reference evidence="1 2" key="1">
    <citation type="submission" date="2019-09" db="EMBL/GenBank/DDBJ databases">
        <title>Photobacterium damselae subsp. damselae CDC-2227-81, a human clinical isolate.</title>
        <authorList>
            <person name="Osorio C.R."/>
        </authorList>
    </citation>
    <scope>NUCLEOTIDE SEQUENCE [LARGE SCALE GENOMIC DNA]</scope>
    <source>
        <strain evidence="1 2">CDC-2227-81</strain>
    </source>
</reference>
<dbReference type="AlphaFoldDB" id="A0AAD3WX40"/>
<sequence length="347" mass="38413">MAMTIQGKIKDGSIKWNNAIRQDRYLTLSNWQIISGLYPTKEWKPGSFISVGGIKDGFITLSNGSSSVSIPFKVAGTQYRLGDAASKFAIQKSTGATFKVCKEHALNKNQAVVIGDEPCVSKEEYKSEIAYTPFHFVRPLLEVDDNKIKEAFSESSLTKGIYTGSVTITPMYMFKSPSGSWTYRTSSPIPLNISINYPGSQILDFEVIGDGIIHPFYNIEPRTISGLTKYQVKFRGVFSEGSKINMKLLKPTSGKFQLLADNESIPEGKDKIPYSIKCKGDSCGDDFFVNFNGNMILDGGLSYLRTPKGGTNEISIDLEVAYKNIPKSSVDTGRYSNSFTIIFENEM</sequence>
<comment type="caution">
    <text evidence="1">The sequence shown here is derived from an EMBL/GenBank/DDBJ whole genome shotgun (WGS) entry which is preliminary data.</text>
</comment>
<dbReference type="RefSeq" id="WP_151182600.1">
    <property type="nucleotide sequence ID" value="NZ_VZUQ01000044.1"/>
</dbReference>
<proteinExistence type="predicted"/>
<evidence type="ECO:0000313" key="2">
    <source>
        <dbReference type="Proteomes" id="UP000480943"/>
    </source>
</evidence>
<organism evidence="1 2">
    <name type="scientific">Photobacterium damselae subsp. damselae</name>
    <name type="common">Listonella damsela</name>
    <dbReference type="NCBI Taxonomy" id="85581"/>
    <lineage>
        <taxon>Bacteria</taxon>
        <taxon>Pseudomonadati</taxon>
        <taxon>Pseudomonadota</taxon>
        <taxon>Gammaproteobacteria</taxon>
        <taxon>Vibrionales</taxon>
        <taxon>Vibrionaceae</taxon>
        <taxon>Photobacterium</taxon>
    </lineage>
</organism>
<dbReference type="EMBL" id="VZUQ01000044">
    <property type="protein sequence ID" value="KAB1182434.1"/>
    <property type="molecule type" value="Genomic_DNA"/>
</dbReference>
<accession>A0AAD3WX40</accession>
<name>A0AAD3WX40_PHODD</name>
<dbReference type="Proteomes" id="UP000480943">
    <property type="component" value="Unassembled WGS sequence"/>
</dbReference>
<protein>
    <submittedName>
        <fullName evidence="1">Uncharacterized protein</fullName>
    </submittedName>
</protein>
<evidence type="ECO:0000313" key="1">
    <source>
        <dbReference type="EMBL" id="KAB1182434.1"/>
    </source>
</evidence>
<gene>
    <name evidence="1" type="ORF">F6450_06890</name>
</gene>